<sequence length="122" mass="13905">MPTINLPYVVELILKYARKYAYALAIVFFLTLITALMGSFVTAFFVFYNLINTFIAHLSSSSNGDFVSKMFGLMSCIGFIQAFNSVKSIFISAVLFLLWRIVFAQFLRVYYLIIQAVKPLVK</sequence>
<evidence type="ECO:0000313" key="3">
    <source>
        <dbReference type="Proteomes" id="UP000015520"/>
    </source>
</evidence>
<keyword evidence="1" id="KW-1133">Transmembrane helix</keyword>
<keyword evidence="1" id="KW-0472">Membrane</keyword>
<dbReference type="OrthoDB" id="9969972at2"/>
<feature type="transmembrane region" description="Helical" evidence="1">
    <location>
        <begin position="20"/>
        <end position="46"/>
    </location>
</feature>
<protein>
    <submittedName>
        <fullName evidence="2">Uncharacterized protein</fullName>
    </submittedName>
</protein>
<comment type="caution">
    <text evidence="2">The sequence shown here is derived from an EMBL/GenBank/DDBJ whole genome shotgun (WGS) entry which is preliminary data.</text>
</comment>
<dbReference type="STRING" id="1172190.M947_06450"/>
<reference evidence="2 3" key="1">
    <citation type="submission" date="2013-07" db="EMBL/GenBank/DDBJ databases">
        <title>Sulfurimonas hongkongensis AST-10 Genome Sequencing.</title>
        <authorList>
            <person name="Cai L."/>
            <person name="Zhang T."/>
        </authorList>
    </citation>
    <scope>NUCLEOTIDE SEQUENCE [LARGE SCALE GENOMIC DNA]</scope>
    <source>
        <strain evidence="2 3">AST-10</strain>
    </source>
</reference>
<dbReference type="Proteomes" id="UP000015520">
    <property type="component" value="Unassembled WGS sequence"/>
</dbReference>
<gene>
    <name evidence="2" type="ORF">M947_06450</name>
</gene>
<dbReference type="RefSeq" id="WP_021287553.1">
    <property type="nucleotide sequence ID" value="NZ_AUPZ01000007.1"/>
</dbReference>
<dbReference type="AlphaFoldDB" id="T0JF25"/>
<dbReference type="PATRIC" id="fig|1172190.3.peg.1251"/>
<keyword evidence="1" id="KW-0812">Transmembrane</keyword>
<dbReference type="EMBL" id="AUPZ01000007">
    <property type="protein sequence ID" value="EQB39630.1"/>
    <property type="molecule type" value="Genomic_DNA"/>
</dbReference>
<proteinExistence type="predicted"/>
<evidence type="ECO:0000313" key="2">
    <source>
        <dbReference type="EMBL" id="EQB39630.1"/>
    </source>
</evidence>
<evidence type="ECO:0000256" key="1">
    <source>
        <dbReference type="SAM" id="Phobius"/>
    </source>
</evidence>
<name>T0JF25_9BACT</name>
<keyword evidence="3" id="KW-1185">Reference proteome</keyword>
<organism evidence="2 3">
    <name type="scientific">Sulfurimonas hongkongensis</name>
    <dbReference type="NCBI Taxonomy" id="1172190"/>
    <lineage>
        <taxon>Bacteria</taxon>
        <taxon>Pseudomonadati</taxon>
        <taxon>Campylobacterota</taxon>
        <taxon>Epsilonproteobacteria</taxon>
        <taxon>Campylobacterales</taxon>
        <taxon>Sulfurimonadaceae</taxon>
        <taxon>Sulfurimonas</taxon>
    </lineage>
</organism>
<accession>T0JF25</accession>